<evidence type="ECO:0000313" key="8">
    <source>
        <dbReference type="EMBL" id="OCF31017.1"/>
    </source>
</evidence>
<evidence type="ECO:0000256" key="2">
    <source>
        <dbReference type="ARBA" id="ARBA00022771"/>
    </source>
</evidence>
<dbReference type="Proteomes" id="UP000092666">
    <property type="component" value="Unassembled WGS sequence"/>
</dbReference>
<gene>
    <name evidence="8" type="ORF">I316_07288</name>
</gene>
<dbReference type="InterPro" id="IPR001841">
    <property type="entry name" value="Znf_RING"/>
</dbReference>
<dbReference type="Gene3D" id="1.20.58.1480">
    <property type="match status" value="1"/>
</dbReference>
<evidence type="ECO:0000313" key="9">
    <source>
        <dbReference type="Proteomes" id="UP000092666"/>
    </source>
</evidence>
<dbReference type="GO" id="GO:0061630">
    <property type="term" value="F:ubiquitin protein ligase activity"/>
    <property type="evidence" value="ECO:0007669"/>
    <property type="project" value="TreeGrafter"/>
</dbReference>
<dbReference type="InterPro" id="IPR046336">
    <property type="entry name" value="Lon_prtase_N_sf"/>
</dbReference>
<dbReference type="PROSITE" id="PS00518">
    <property type="entry name" value="ZF_RING_1"/>
    <property type="match status" value="1"/>
</dbReference>
<dbReference type="Pfam" id="PF13923">
    <property type="entry name" value="zf-C3HC4_2"/>
    <property type="match status" value="1"/>
</dbReference>
<feature type="compositionally biased region" description="Basic residues" evidence="5">
    <location>
        <begin position="137"/>
        <end position="146"/>
    </location>
</feature>
<protein>
    <recommendedName>
        <fullName evidence="10">RING-type domain-containing protein</fullName>
    </recommendedName>
</protein>
<dbReference type="InterPro" id="IPR003111">
    <property type="entry name" value="Lon_prtase_N"/>
</dbReference>
<dbReference type="PANTHER" id="PTHR23327:SF42">
    <property type="entry name" value="LON PEPTIDASE N-TERMINAL DOMAIN AND RING FINGER PROTEIN C14F5.10C"/>
    <property type="match status" value="1"/>
</dbReference>
<keyword evidence="9" id="KW-1185">Reference proteome</keyword>
<dbReference type="OrthoDB" id="264917at2759"/>
<dbReference type="Pfam" id="PF02190">
    <property type="entry name" value="LON_substr_bdg"/>
    <property type="match status" value="1"/>
</dbReference>
<feature type="compositionally biased region" description="Low complexity" evidence="5">
    <location>
        <begin position="200"/>
        <end position="212"/>
    </location>
</feature>
<dbReference type="InterPro" id="IPR017907">
    <property type="entry name" value="Znf_RING_CS"/>
</dbReference>
<dbReference type="EMBL" id="KV700138">
    <property type="protein sequence ID" value="OCF31017.1"/>
    <property type="molecule type" value="Genomic_DNA"/>
</dbReference>
<dbReference type="CDD" id="cd16514">
    <property type="entry name" value="RING-HC_LONFs_rpt2"/>
    <property type="match status" value="1"/>
</dbReference>
<feature type="compositionally biased region" description="Acidic residues" evidence="5">
    <location>
        <begin position="545"/>
        <end position="556"/>
    </location>
</feature>
<dbReference type="SUPFAM" id="SSF88697">
    <property type="entry name" value="PUA domain-like"/>
    <property type="match status" value="1"/>
</dbReference>
<feature type="compositionally biased region" description="Low complexity" evidence="5">
    <location>
        <begin position="846"/>
        <end position="859"/>
    </location>
</feature>
<evidence type="ECO:0000256" key="4">
    <source>
        <dbReference type="PROSITE-ProRule" id="PRU00175"/>
    </source>
</evidence>
<dbReference type="PANTHER" id="PTHR23327">
    <property type="entry name" value="RING FINGER PROTEIN 127"/>
    <property type="match status" value="1"/>
</dbReference>
<evidence type="ECO:0000256" key="1">
    <source>
        <dbReference type="ARBA" id="ARBA00022723"/>
    </source>
</evidence>
<name>A0A1B9GJ29_9TREE</name>
<dbReference type="SMART" id="SM00184">
    <property type="entry name" value="RING"/>
    <property type="match status" value="1"/>
</dbReference>
<dbReference type="InterPro" id="IPR015947">
    <property type="entry name" value="PUA-like_sf"/>
</dbReference>
<evidence type="ECO:0000259" key="6">
    <source>
        <dbReference type="PROSITE" id="PS50089"/>
    </source>
</evidence>
<feature type="region of interest" description="Disordered" evidence="5">
    <location>
        <begin position="532"/>
        <end position="617"/>
    </location>
</feature>
<feature type="compositionally biased region" description="Low complexity" evidence="5">
    <location>
        <begin position="257"/>
        <end position="267"/>
    </location>
</feature>
<dbReference type="SUPFAM" id="SSF57850">
    <property type="entry name" value="RING/U-box"/>
    <property type="match status" value="1"/>
</dbReference>
<dbReference type="GO" id="GO:0008270">
    <property type="term" value="F:zinc ion binding"/>
    <property type="evidence" value="ECO:0007669"/>
    <property type="project" value="UniProtKB-KW"/>
</dbReference>
<accession>A0A1B9GJ29</accession>
<evidence type="ECO:0000259" key="7">
    <source>
        <dbReference type="PROSITE" id="PS51787"/>
    </source>
</evidence>
<evidence type="ECO:0000256" key="3">
    <source>
        <dbReference type="ARBA" id="ARBA00022833"/>
    </source>
</evidence>
<evidence type="ECO:0008006" key="10">
    <source>
        <dbReference type="Google" id="ProtNLM"/>
    </source>
</evidence>
<keyword evidence="2 4" id="KW-0863">Zinc-finger</keyword>
<feature type="region of interest" description="Disordered" evidence="5">
    <location>
        <begin position="1"/>
        <end position="283"/>
    </location>
</feature>
<dbReference type="STRING" id="1296120.A0A1B9GJ29"/>
<reference evidence="9" key="2">
    <citation type="submission" date="2013-12" db="EMBL/GenBank/DDBJ databases">
        <title>Evolution of pathogenesis and genome organization in the Tremellales.</title>
        <authorList>
            <person name="Cuomo C."/>
            <person name="Litvintseva A."/>
            <person name="Heitman J."/>
            <person name="Chen Y."/>
            <person name="Sun S."/>
            <person name="Springer D."/>
            <person name="Dromer F."/>
            <person name="Young S."/>
            <person name="Zeng Q."/>
            <person name="Chapman S."/>
            <person name="Gujja S."/>
            <person name="Saif S."/>
            <person name="Birren B."/>
        </authorList>
    </citation>
    <scope>NUCLEOTIDE SEQUENCE [LARGE SCALE GENOMIC DNA]</scope>
    <source>
        <strain evidence="9">BCC8398</strain>
    </source>
</reference>
<sequence>MSAHAEQGARDSRLSRSNMTARSTPPPPYHLASPPSSSSAAIAEPKSPHQQPIDNSTPPPSLPHSHYRSNADQSSEASSSRPPIRRASSSSSTTAHSTFSRSSIYPTPDLSTAPTTPSASTPIPTQRTWRPTSNVPHHVHQRHRRVASGAEEVNRWLSEDEGLGSESICVSTGRRRRRRRSTMERDRDGPGDDGDGGGPSSVVGRSVGSPGVKVQSTEDAINVIARAKNSSTSTRPRPSRARSFETPSSTVVPRAPSPLASMAPSAPQYSGIGSSPPRIEQLIPPPSVTEARVGLGITTVPAASRSEGLSIGPSVAGIVPDFARGRGGDGIGGVHLPATYIGDIESAAVRRAKRKAVVEKLRKILGCALCPPIDGAAPLLHHPITLPCGHTLSANHISIPAPPPLHFTNEAPHEIFAAQQRQHQQRLALWSGVMCPIPSCKRYSPNANISGPMAYVGVDDVESDSLPNAAMTSASHRSGLLASGVSYYPPPQAPAPPPAYSPEAPVNENGSPLLDICVDKIMLLVQREMENENIDENERMRGDETDVTDSSDDDEEIRPTASQSSLTRDFALLASPSRSSRSLPGAGSSGGAELTRTASKRRRHHHRPAQRARATLDQTRNNVEWPFEKELMGTLECDVCAMLLYEPVTTPCQHSFCSKCLSRSLDHSSRCPVCRQDLPSFAFFQDHPVNKVILSIIKTTFPDEYAERAQAIERDERDARLDTPIFVCTLAFPGMPTILHVFEPRYRLMIRRCIESPSPRFGMVLPARGTGAPQLQGVMEYGTMLEIQSVQMLPDGRSMVETVGTHRFKLLEKGSLDGYTVGRIERIDDVSPEEEIAMERQAVERATSSRATKAATSDTPGPSTAGPDAGSSGQLMSIPLLPASESGLAGAQPPMSAAPSMGMGTGLGMGVPGAPGAAGSMDFGSLAAQSAAAAPGTAPPSVEDTPETTEELMAICRAFIDQLRSGSAPWLLQRLNNTYGVMPTDPSEFSYWMALVMPIDEYEKANLLPIRSPRLRLKLIVHWVETLRTSWW</sequence>
<feature type="domain" description="Lon N-terminal" evidence="7">
    <location>
        <begin position="720"/>
        <end position="1028"/>
    </location>
</feature>
<organism evidence="8 9">
    <name type="scientific">Kwoniella heveanensis BCC8398</name>
    <dbReference type="NCBI Taxonomy" id="1296120"/>
    <lineage>
        <taxon>Eukaryota</taxon>
        <taxon>Fungi</taxon>
        <taxon>Dikarya</taxon>
        <taxon>Basidiomycota</taxon>
        <taxon>Agaricomycotina</taxon>
        <taxon>Tremellomycetes</taxon>
        <taxon>Tremellales</taxon>
        <taxon>Cryptococcaceae</taxon>
        <taxon>Kwoniella</taxon>
    </lineage>
</organism>
<dbReference type="PROSITE" id="PS51787">
    <property type="entry name" value="LON_N"/>
    <property type="match status" value="1"/>
</dbReference>
<dbReference type="InterPro" id="IPR013083">
    <property type="entry name" value="Znf_RING/FYVE/PHD"/>
</dbReference>
<feature type="compositionally biased region" description="Low complexity" evidence="5">
    <location>
        <begin position="30"/>
        <end position="45"/>
    </location>
</feature>
<dbReference type="AlphaFoldDB" id="A0A1B9GJ29"/>
<dbReference type="Gene3D" id="2.30.130.40">
    <property type="entry name" value="LON domain-like"/>
    <property type="match status" value="1"/>
</dbReference>
<feature type="domain" description="RING-type" evidence="6">
    <location>
        <begin position="637"/>
        <end position="675"/>
    </location>
</feature>
<keyword evidence="3" id="KW-0862">Zinc</keyword>
<feature type="compositionally biased region" description="Low complexity" evidence="5">
    <location>
        <begin position="68"/>
        <end position="125"/>
    </location>
</feature>
<keyword evidence="1" id="KW-0479">Metal-binding</keyword>
<dbReference type="PROSITE" id="PS50089">
    <property type="entry name" value="ZF_RING_2"/>
    <property type="match status" value="1"/>
</dbReference>
<proteinExistence type="predicted"/>
<feature type="compositionally biased region" description="Basic residues" evidence="5">
    <location>
        <begin position="598"/>
        <end position="610"/>
    </location>
</feature>
<reference evidence="8 9" key="1">
    <citation type="submission" date="2013-07" db="EMBL/GenBank/DDBJ databases">
        <title>The Genome Sequence of Cryptococcus heveanensis BCC8398.</title>
        <authorList>
            <consortium name="The Broad Institute Genome Sequencing Platform"/>
            <person name="Cuomo C."/>
            <person name="Litvintseva A."/>
            <person name="Chen Y."/>
            <person name="Heitman J."/>
            <person name="Sun S."/>
            <person name="Springer D."/>
            <person name="Dromer F."/>
            <person name="Young S.K."/>
            <person name="Zeng Q."/>
            <person name="Gargeya S."/>
            <person name="Fitzgerald M."/>
            <person name="Abouelleil A."/>
            <person name="Alvarado L."/>
            <person name="Berlin A.M."/>
            <person name="Chapman S.B."/>
            <person name="Dewar J."/>
            <person name="Goldberg J."/>
            <person name="Griggs A."/>
            <person name="Gujja S."/>
            <person name="Hansen M."/>
            <person name="Howarth C."/>
            <person name="Imamovic A."/>
            <person name="Larimer J."/>
            <person name="McCowan C."/>
            <person name="Murphy C."/>
            <person name="Pearson M."/>
            <person name="Priest M."/>
            <person name="Roberts A."/>
            <person name="Saif S."/>
            <person name="Shea T."/>
            <person name="Sykes S."/>
            <person name="Wortman J."/>
            <person name="Nusbaum C."/>
            <person name="Birren B."/>
        </authorList>
    </citation>
    <scope>NUCLEOTIDE SEQUENCE [LARGE SCALE GENOMIC DNA]</scope>
    <source>
        <strain evidence="8 9">BCC8398</strain>
    </source>
</reference>
<feature type="region of interest" description="Disordered" evidence="5">
    <location>
        <begin position="841"/>
        <end position="877"/>
    </location>
</feature>
<evidence type="ECO:0000256" key="5">
    <source>
        <dbReference type="SAM" id="MobiDB-lite"/>
    </source>
</evidence>
<dbReference type="Gene3D" id="3.30.40.10">
    <property type="entry name" value="Zinc/RING finger domain, C3HC4 (zinc finger)"/>
    <property type="match status" value="1"/>
</dbReference>
<feature type="compositionally biased region" description="Basic and acidic residues" evidence="5">
    <location>
        <begin position="181"/>
        <end position="190"/>
    </location>
</feature>
<feature type="compositionally biased region" description="Low complexity" evidence="5">
    <location>
        <begin position="571"/>
        <end position="586"/>
    </location>
</feature>
<dbReference type="SMART" id="SM00464">
    <property type="entry name" value="LON"/>
    <property type="match status" value="1"/>
</dbReference>